<keyword evidence="3 18" id="KW-0813">Transport</keyword>
<dbReference type="Gene3D" id="3.40.30.10">
    <property type="entry name" value="Glutaredoxin"/>
    <property type="match status" value="1"/>
</dbReference>
<dbReference type="CDD" id="cd02953">
    <property type="entry name" value="DsbDgamma"/>
    <property type="match status" value="1"/>
</dbReference>
<dbReference type="InterPro" id="IPR028250">
    <property type="entry name" value="DsbDN"/>
</dbReference>
<evidence type="ECO:0000256" key="3">
    <source>
        <dbReference type="ARBA" id="ARBA00022448"/>
    </source>
</evidence>
<evidence type="ECO:0000256" key="11">
    <source>
        <dbReference type="ARBA" id="ARBA00023002"/>
    </source>
</evidence>
<keyword evidence="5 18" id="KW-0997">Cell inner membrane</keyword>
<dbReference type="RefSeq" id="WP_089400472.1">
    <property type="nucleotide sequence ID" value="NZ_FZOT01000012.1"/>
</dbReference>
<evidence type="ECO:0000256" key="12">
    <source>
        <dbReference type="ARBA" id="ARBA00023027"/>
    </source>
</evidence>
<dbReference type="SUPFAM" id="SSF74863">
    <property type="entry name" value="Thiol:disulfide interchange protein DsbD, N-terminal domain (DsbD-alpha)"/>
    <property type="match status" value="1"/>
</dbReference>
<dbReference type="Gene3D" id="2.60.40.1250">
    <property type="entry name" value="Thiol:disulfide interchange protein DsbD, N-terminal domain"/>
    <property type="match status" value="1"/>
</dbReference>
<keyword evidence="9 18" id="KW-0249">Electron transport</keyword>
<dbReference type="GO" id="GO:0047134">
    <property type="term" value="F:protein-disulfide reductase [NAD(P)H] activity"/>
    <property type="evidence" value="ECO:0007669"/>
    <property type="project" value="UniProtKB-UniRule"/>
</dbReference>
<feature type="transmembrane region" description="Helical" evidence="18">
    <location>
        <begin position="395"/>
        <end position="413"/>
    </location>
</feature>
<dbReference type="EMBL" id="FZOT01000012">
    <property type="protein sequence ID" value="SNT04963.1"/>
    <property type="molecule type" value="Genomic_DNA"/>
</dbReference>
<feature type="transmembrane region" description="Helical" evidence="18">
    <location>
        <begin position="447"/>
        <end position="465"/>
    </location>
</feature>
<evidence type="ECO:0000256" key="1">
    <source>
        <dbReference type="ARBA" id="ARBA00004429"/>
    </source>
</evidence>
<feature type="disulfide bond" description="Redox-active" evidence="18">
    <location>
        <begin position="515"/>
        <end position="518"/>
    </location>
</feature>
<dbReference type="NCBIfam" id="NF001419">
    <property type="entry name" value="PRK00293.1"/>
    <property type="match status" value="1"/>
</dbReference>
<accession>A0A239JI21</accession>
<dbReference type="EC" id="1.8.1.8" evidence="18"/>
<sequence length="601" mass="63952">MHDFAFLSRLLRAGLLALLFAVWGWPLHAGADEDFLEPEKAFKFSARMADPKTAEVSYDIADGYYMYKERFAFKAEGATLGPPDFPPAKVKYDDTFKKDVETYRKRVTIRIPVEAAGRFTLTATSQGCADKGLCYSPIDTSATLSPNGGGLLAAITGAGAAIDSAPVSNAGTQAAASQPDSDMGRIESSLKSGRLVLIVPLFLLLGIGLSFTPCVLPMVPILSFIIVGEGSHVSRRRALLLSAMYSLGMALIYTLLGVAAGLLGEGLSAALQNPWMLGAFALLMVMLSLSMFGVYQLQMPAAIQNRLSQLSERQARGRMLGVFTMGALSALIVGPCVAAPLAGALVYISQTRDVFIGGSALFSLAAGMSVPLLLVGLSAGALLPRAGRWMESVKHLFGILMLGMALWILSPMLPPQLPMFGWAALGIGFGAYLLWGRAAAWPVKAIGLLLAAFGLVQLVGVATGGRDALAPLAHLTGTASHAVTFQRIKSGADLDRAIAQAGGKPVMLDFYADWCVSCKEMEKLTFSDPRVQQRFAGMVLLQADVTANDADDKALLKRFRLFGPPGIIFFDRQGQEAQGRRVIGYQDADKFLRSVDAAIGG</sequence>
<keyword evidence="21" id="KW-1185">Reference proteome</keyword>
<comment type="function">
    <text evidence="18">Required to facilitate the formation of correct disulfide bonds in some periplasmic proteins and for the assembly of the periplasmic c-type cytochromes. Acts by transferring electrons from cytoplasmic thioredoxin to the periplasm. This transfer involves a cascade of disulfide bond formation and reduction steps.</text>
</comment>
<organism evidence="20 21">
    <name type="scientific">Noviherbaspirillum humi</name>
    <dbReference type="NCBI Taxonomy" id="1688639"/>
    <lineage>
        <taxon>Bacteria</taxon>
        <taxon>Pseudomonadati</taxon>
        <taxon>Pseudomonadota</taxon>
        <taxon>Betaproteobacteria</taxon>
        <taxon>Burkholderiales</taxon>
        <taxon>Oxalobacteraceae</taxon>
        <taxon>Noviherbaspirillum</taxon>
    </lineage>
</organism>
<feature type="domain" description="Thioredoxin" evidence="19">
    <location>
        <begin position="474"/>
        <end position="600"/>
    </location>
</feature>
<proteinExistence type="inferred from homology"/>
<keyword evidence="12 18" id="KW-0520">NAD</keyword>
<feature type="transmembrane region" description="Helical" evidence="18">
    <location>
        <begin position="239"/>
        <end position="263"/>
    </location>
</feature>
<dbReference type="SUPFAM" id="SSF52833">
    <property type="entry name" value="Thioredoxin-like"/>
    <property type="match status" value="1"/>
</dbReference>
<evidence type="ECO:0000313" key="20">
    <source>
        <dbReference type="EMBL" id="SNT04963.1"/>
    </source>
</evidence>
<evidence type="ECO:0000256" key="16">
    <source>
        <dbReference type="ARBA" id="ARBA00047388"/>
    </source>
</evidence>
<name>A0A239JI21_9BURK</name>
<dbReference type="InterPro" id="IPR035671">
    <property type="entry name" value="DsbD_gamma"/>
</dbReference>
<dbReference type="PROSITE" id="PS51352">
    <property type="entry name" value="THIOREDOXIN_2"/>
    <property type="match status" value="1"/>
</dbReference>
<evidence type="ECO:0000256" key="13">
    <source>
        <dbReference type="ARBA" id="ARBA00023136"/>
    </source>
</evidence>
<evidence type="ECO:0000256" key="9">
    <source>
        <dbReference type="ARBA" id="ARBA00022982"/>
    </source>
</evidence>
<evidence type="ECO:0000256" key="4">
    <source>
        <dbReference type="ARBA" id="ARBA00022475"/>
    </source>
</evidence>
<dbReference type="Pfam" id="PF11412">
    <property type="entry name" value="DsbD_N"/>
    <property type="match status" value="1"/>
</dbReference>
<feature type="transmembrane region" description="Helical" evidence="18">
    <location>
        <begin position="275"/>
        <end position="298"/>
    </location>
</feature>
<comment type="catalytic activity">
    <reaction evidence="16 18">
        <text>[protein]-dithiol + NAD(+) = [protein]-disulfide + NADH + H(+)</text>
        <dbReference type="Rhea" id="RHEA:18749"/>
        <dbReference type="Rhea" id="RHEA-COMP:10593"/>
        <dbReference type="Rhea" id="RHEA-COMP:10594"/>
        <dbReference type="ChEBI" id="CHEBI:15378"/>
        <dbReference type="ChEBI" id="CHEBI:29950"/>
        <dbReference type="ChEBI" id="CHEBI:50058"/>
        <dbReference type="ChEBI" id="CHEBI:57540"/>
        <dbReference type="ChEBI" id="CHEBI:57945"/>
        <dbReference type="EC" id="1.8.1.8"/>
    </reaction>
</comment>
<comment type="subcellular location">
    <subcellularLocation>
        <location evidence="1 18">Cell inner membrane</location>
        <topology evidence="1 18">Multi-pass membrane protein</topology>
    </subcellularLocation>
</comment>
<keyword evidence="13 18" id="KW-0472">Membrane</keyword>
<feature type="transmembrane region" description="Helical" evidence="18">
    <location>
        <begin position="319"/>
        <end position="348"/>
    </location>
</feature>
<dbReference type="InterPro" id="IPR013766">
    <property type="entry name" value="Thioredoxin_domain"/>
</dbReference>
<evidence type="ECO:0000256" key="15">
    <source>
        <dbReference type="ARBA" id="ARBA00023284"/>
    </source>
</evidence>
<evidence type="ECO:0000256" key="7">
    <source>
        <dbReference type="ARBA" id="ARBA00022729"/>
    </source>
</evidence>
<dbReference type="InterPro" id="IPR022910">
    <property type="entry name" value="Thiol_diS_interchange_DbsD"/>
</dbReference>
<evidence type="ECO:0000256" key="17">
    <source>
        <dbReference type="ARBA" id="ARBA00047804"/>
    </source>
</evidence>
<evidence type="ECO:0000256" key="18">
    <source>
        <dbReference type="HAMAP-Rule" id="MF_00399"/>
    </source>
</evidence>
<dbReference type="InterPro" id="IPR036249">
    <property type="entry name" value="Thioredoxin-like_sf"/>
</dbReference>
<dbReference type="PROSITE" id="PS00194">
    <property type="entry name" value="THIOREDOXIN_1"/>
    <property type="match status" value="1"/>
</dbReference>
<evidence type="ECO:0000256" key="14">
    <source>
        <dbReference type="ARBA" id="ARBA00023157"/>
    </source>
</evidence>
<keyword evidence="14 18" id="KW-1015">Disulfide bond</keyword>
<evidence type="ECO:0000313" key="21">
    <source>
        <dbReference type="Proteomes" id="UP000198284"/>
    </source>
</evidence>
<dbReference type="OrthoDB" id="9811036at2"/>
<comment type="catalytic activity">
    <reaction evidence="17 18">
        <text>[protein]-dithiol + NADP(+) = [protein]-disulfide + NADPH + H(+)</text>
        <dbReference type="Rhea" id="RHEA:18753"/>
        <dbReference type="Rhea" id="RHEA-COMP:10593"/>
        <dbReference type="Rhea" id="RHEA-COMP:10594"/>
        <dbReference type="ChEBI" id="CHEBI:15378"/>
        <dbReference type="ChEBI" id="CHEBI:29950"/>
        <dbReference type="ChEBI" id="CHEBI:50058"/>
        <dbReference type="ChEBI" id="CHEBI:57783"/>
        <dbReference type="ChEBI" id="CHEBI:58349"/>
        <dbReference type="EC" id="1.8.1.8"/>
    </reaction>
</comment>
<dbReference type="GO" id="GO:0045454">
    <property type="term" value="P:cell redox homeostasis"/>
    <property type="evidence" value="ECO:0007669"/>
    <property type="project" value="TreeGrafter"/>
</dbReference>
<evidence type="ECO:0000256" key="2">
    <source>
        <dbReference type="ARBA" id="ARBA00007241"/>
    </source>
</evidence>
<feature type="disulfide bond" description="Redox-active" evidence="18">
    <location>
        <begin position="214"/>
        <end position="336"/>
    </location>
</feature>
<protein>
    <recommendedName>
        <fullName evidence="18">Thiol:disulfide interchange protein DsbD</fullName>
        <ecNumber evidence="18">1.8.1.8</ecNumber>
    </recommendedName>
    <alternativeName>
        <fullName evidence="18">Protein-disulfide reductase</fullName>
        <shortName evidence="18">Disulfide reductase</shortName>
    </alternativeName>
</protein>
<feature type="transmembrane region" description="Helical" evidence="18">
    <location>
        <begin position="360"/>
        <end position="383"/>
    </location>
</feature>
<dbReference type="InterPro" id="IPR017937">
    <property type="entry name" value="Thioredoxin_CS"/>
</dbReference>
<dbReference type="Pfam" id="PF02683">
    <property type="entry name" value="DsbD_TM"/>
    <property type="match status" value="1"/>
</dbReference>
<evidence type="ECO:0000256" key="8">
    <source>
        <dbReference type="ARBA" id="ARBA00022748"/>
    </source>
</evidence>
<comment type="similarity">
    <text evidence="2 18">Belongs to the thioredoxin family. DsbD subfamily.</text>
</comment>
<dbReference type="PANTHER" id="PTHR32234">
    <property type="entry name" value="THIOL:DISULFIDE INTERCHANGE PROTEIN DSBD"/>
    <property type="match status" value="1"/>
</dbReference>
<gene>
    <name evidence="18" type="primary">dsbD</name>
    <name evidence="20" type="ORF">SAMN06265795_112133</name>
</gene>
<dbReference type="Pfam" id="PF13899">
    <property type="entry name" value="Thioredoxin_7"/>
    <property type="match status" value="1"/>
</dbReference>
<keyword evidence="6 18" id="KW-0812">Transmembrane</keyword>
<dbReference type="Proteomes" id="UP000198284">
    <property type="component" value="Unassembled WGS sequence"/>
</dbReference>
<dbReference type="InterPro" id="IPR036929">
    <property type="entry name" value="DsbDN_sf"/>
</dbReference>
<keyword evidence="7" id="KW-0732">Signal</keyword>
<keyword evidence="8 18" id="KW-0201">Cytochrome c-type biogenesis</keyword>
<dbReference type="GO" id="GO:0009055">
    <property type="term" value="F:electron transfer activity"/>
    <property type="evidence" value="ECO:0007669"/>
    <property type="project" value="UniProtKB-UniRule"/>
</dbReference>
<dbReference type="GO" id="GO:0017004">
    <property type="term" value="P:cytochrome complex assembly"/>
    <property type="evidence" value="ECO:0007669"/>
    <property type="project" value="UniProtKB-UniRule"/>
</dbReference>
<feature type="transmembrane region" description="Helical" evidence="18">
    <location>
        <begin position="195"/>
        <end position="227"/>
    </location>
</feature>
<keyword evidence="4 18" id="KW-1003">Cell membrane</keyword>
<dbReference type="HAMAP" id="MF_00399">
    <property type="entry name" value="DbsD"/>
    <property type="match status" value="1"/>
</dbReference>
<keyword evidence="10 18" id="KW-1133">Transmembrane helix</keyword>
<feature type="disulfide bond" description="Redox-active" evidence="18">
    <location>
        <begin position="128"/>
        <end position="134"/>
    </location>
</feature>
<keyword evidence="15 18" id="KW-0676">Redox-active center</keyword>
<evidence type="ECO:0000259" key="19">
    <source>
        <dbReference type="PROSITE" id="PS51352"/>
    </source>
</evidence>
<evidence type="ECO:0000256" key="5">
    <source>
        <dbReference type="ARBA" id="ARBA00022519"/>
    </source>
</evidence>
<evidence type="ECO:0000256" key="10">
    <source>
        <dbReference type="ARBA" id="ARBA00022989"/>
    </source>
</evidence>
<dbReference type="InterPro" id="IPR003834">
    <property type="entry name" value="Cyt_c_assmbl_TM_dom"/>
</dbReference>
<reference evidence="20 21" key="1">
    <citation type="submission" date="2017-06" db="EMBL/GenBank/DDBJ databases">
        <authorList>
            <person name="Kim H.J."/>
            <person name="Triplett B.A."/>
        </authorList>
    </citation>
    <scope>NUCLEOTIDE SEQUENCE [LARGE SCALE GENOMIC DNA]</scope>
    <source>
        <strain evidence="20 21">U15</strain>
    </source>
</reference>
<keyword evidence="11 18" id="KW-0560">Oxidoreductase</keyword>
<dbReference type="AlphaFoldDB" id="A0A239JI21"/>
<dbReference type="PANTHER" id="PTHR32234:SF0">
    <property type="entry name" value="THIOL:DISULFIDE INTERCHANGE PROTEIN DSBD"/>
    <property type="match status" value="1"/>
</dbReference>
<dbReference type="GO" id="GO:0005886">
    <property type="term" value="C:plasma membrane"/>
    <property type="evidence" value="ECO:0007669"/>
    <property type="project" value="UniProtKB-SubCell"/>
</dbReference>
<evidence type="ECO:0000256" key="6">
    <source>
        <dbReference type="ARBA" id="ARBA00022692"/>
    </source>
</evidence>
<feature type="transmembrane region" description="Helical" evidence="18">
    <location>
        <begin position="419"/>
        <end position="435"/>
    </location>
</feature>